<organism evidence="10">
    <name type="scientific">mine drainage metagenome</name>
    <dbReference type="NCBI Taxonomy" id="410659"/>
    <lineage>
        <taxon>unclassified sequences</taxon>
        <taxon>metagenomes</taxon>
        <taxon>ecological metagenomes</taxon>
    </lineage>
</organism>
<dbReference type="GO" id="GO:0000287">
    <property type="term" value="F:magnesium ion binding"/>
    <property type="evidence" value="ECO:0007669"/>
    <property type="project" value="InterPro"/>
</dbReference>
<evidence type="ECO:0000256" key="2">
    <source>
        <dbReference type="ARBA" id="ARBA00022679"/>
    </source>
</evidence>
<dbReference type="InterPro" id="IPR005946">
    <property type="entry name" value="Rib-P_diPkinase"/>
</dbReference>
<name>A0A1J5PW11_9ZZZZ</name>
<evidence type="ECO:0000256" key="5">
    <source>
        <dbReference type="ARBA" id="ARBA00022741"/>
    </source>
</evidence>
<dbReference type="PANTHER" id="PTHR10210:SF41">
    <property type="entry name" value="RIBOSE-PHOSPHATE PYROPHOSPHOKINASE 1, CHLOROPLASTIC"/>
    <property type="match status" value="1"/>
</dbReference>
<dbReference type="GO" id="GO:0006015">
    <property type="term" value="P:5-phosphoribose 1-diphosphate biosynthetic process"/>
    <property type="evidence" value="ECO:0007669"/>
    <property type="project" value="TreeGrafter"/>
</dbReference>
<dbReference type="PANTHER" id="PTHR10210">
    <property type="entry name" value="RIBOSE-PHOSPHATE DIPHOSPHOKINASE FAMILY MEMBER"/>
    <property type="match status" value="1"/>
</dbReference>
<dbReference type="AlphaFoldDB" id="A0A1J5PW11"/>
<dbReference type="CDD" id="cd06223">
    <property type="entry name" value="PRTases_typeI"/>
    <property type="match status" value="1"/>
</dbReference>
<dbReference type="InterPro" id="IPR029057">
    <property type="entry name" value="PRTase-like"/>
</dbReference>
<evidence type="ECO:0000256" key="4">
    <source>
        <dbReference type="ARBA" id="ARBA00022727"/>
    </source>
</evidence>
<protein>
    <recommendedName>
        <fullName evidence="1">ribose-phosphate diphosphokinase</fullName>
        <ecNumber evidence="1">2.7.6.1</ecNumber>
    </recommendedName>
</protein>
<comment type="caution">
    <text evidence="10">The sequence shown here is derived from an EMBL/GenBank/DDBJ whole genome shotgun (WGS) entry which is preliminary data.</text>
</comment>
<keyword evidence="2 10" id="KW-0808">Transferase</keyword>
<accession>A0A1J5PW11</accession>
<dbReference type="EMBL" id="MLJW01005710">
    <property type="protein sequence ID" value="OIQ67781.1"/>
    <property type="molecule type" value="Genomic_DNA"/>
</dbReference>
<reference evidence="10" key="1">
    <citation type="submission" date="2016-10" db="EMBL/GenBank/DDBJ databases">
        <title>Sequence of Gallionella enrichment culture.</title>
        <authorList>
            <person name="Poehlein A."/>
            <person name="Muehling M."/>
            <person name="Daniel R."/>
        </authorList>
    </citation>
    <scope>NUCLEOTIDE SEQUENCE</scope>
</reference>
<evidence type="ECO:0000256" key="3">
    <source>
        <dbReference type="ARBA" id="ARBA00022723"/>
    </source>
</evidence>
<dbReference type="InterPro" id="IPR000836">
    <property type="entry name" value="PRTase_dom"/>
</dbReference>
<dbReference type="GO" id="GO:0006164">
    <property type="term" value="P:purine nucleotide biosynthetic process"/>
    <property type="evidence" value="ECO:0007669"/>
    <property type="project" value="TreeGrafter"/>
</dbReference>
<dbReference type="Gene3D" id="3.40.50.2020">
    <property type="match status" value="1"/>
</dbReference>
<evidence type="ECO:0000256" key="9">
    <source>
        <dbReference type="ARBA" id="ARBA00049535"/>
    </source>
</evidence>
<keyword evidence="3" id="KW-0479">Metal-binding</keyword>
<dbReference type="FunFam" id="3.40.50.2020:FF:000002">
    <property type="entry name" value="Ribose-phosphate pyrophosphokinase"/>
    <property type="match status" value="1"/>
</dbReference>
<proteinExistence type="predicted"/>
<evidence type="ECO:0000256" key="1">
    <source>
        <dbReference type="ARBA" id="ARBA00013247"/>
    </source>
</evidence>
<sequence>MECDLAIIDKRRPKPNVSEVMNVIGDIDGRNCIIMDDMVDTAGTLTKAAEVLKARGARRVMAYCTHPVLSGPAIQRIQSSAIDELVVTNTIPLRDDAQACGKIRQLSAASLIAQTMQRIAYGGSVLQLFNDQETLF</sequence>
<evidence type="ECO:0000256" key="7">
    <source>
        <dbReference type="ARBA" id="ARBA00022840"/>
    </source>
</evidence>
<dbReference type="GO" id="GO:0005737">
    <property type="term" value="C:cytoplasm"/>
    <property type="evidence" value="ECO:0007669"/>
    <property type="project" value="TreeGrafter"/>
</dbReference>
<keyword evidence="5" id="KW-0547">Nucleotide-binding</keyword>
<keyword evidence="8" id="KW-0460">Magnesium</keyword>
<dbReference type="GO" id="GO:0016301">
    <property type="term" value="F:kinase activity"/>
    <property type="evidence" value="ECO:0007669"/>
    <property type="project" value="UniProtKB-KW"/>
</dbReference>
<gene>
    <name evidence="10" type="primary">prs_23</name>
    <name evidence="10" type="ORF">GALL_506400</name>
</gene>
<dbReference type="GO" id="GO:0004749">
    <property type="term" value="F:ribose phosphate diphosphokinase activity"/>
    <property type="evidence" value="ECO:0007669"/>
    <property type="project" value="UniProtKB-EC"/>
</dbReference>
<dbReference type="EC" id="2.7.6.1" evidence="1"/>
<dbReference type="NCBIfam" id="TIGR01251">
    <property type="entry name" value="ribP_PPkin"/>
    <property type="match status" value="1"/>
</dbReference>
<evidence type="ECO:0000313" key="10">
    <source>
        <dbReference type="EMBL" id="OIQ67781.1"/>
    </source>
</evidence>
<dbReference type="Pfam" id="PF14572">
    <property type="entry name" value="Pribosyl_synth"/>
    <property type="match status" value="1"/>
</dbReference>
<comment type="catalytic activity">
    <reaction evidence="9">
        <text>D-ribose 5-phosphate + ATP = 5-phospho-alpha-D-ribose 1-diphosphate + AMP + H(+)</text>
        <dbReference type="Rhea" id="RHEA:15609"/>
        <dbReference type="ChEBI" id="CHEBI:15378"/>
        <dbReference type="ChEBI" id="CHEBI:30616"/>
        <dbReference type="ChEBI" id="CHEBI:58017"/>
        <dbReference type="ChEBI" id="CHEBI:78346"/>
        <dbReference type="ChEBI" id="CHEBI:456215"/>
        <dbReference type="EC" id="2.7.6.1"/>
    </reaction>
</comment>
<evidence type="ECO:0000256" key="6">
    <source>
        <dbReference type="ARBA" id="ARBA00022777"/>
    </source>
</evidence>
<dbReference type="GO" id="GO:0005524">
    <property type="term" value="F:ATP binding"/>
    <property type="evidence" value="ECO:0007669"/>
    <property type="project" value="UniProtKB-KW"/>
</dbReference>
<evidence type="ECO:0000256" key="8">
    <source>
        <dbReference type="ARBA" id="ARBA00022842"/>
    </source>
</evidence>
<keyword evidence="7" id="KW-0067">ATP-binding</keyword>
<dbReference type="GO" id="GO:0002189">
    <property type="term" value="C:ribose phosphate diphosphokinase complex"/>
    <property type="evidence" value="ECO:0007669"/>
    <property type="project" value="TreeGrafter"/>
</dbReference>
<dbReference type="SUPFAM" id="SSF53271">
    <property type="entry name" value="PRTase-like"/>
    <property type="match status" value="1"/>
</dbReference>
<keyword evidence="4" id="KW-0545">Nucleotide biosynthesis</keyword>
<keyword evidence="6 10" id="KW-0418">Kinase</keyword>